<name>A0A285IY79_9RHOB</name>
<dbReference type="Pfam" id="PF01935">
    <property type="entry name" value="DUF87"/>
    <property type="match status" value="1"/>
</dbReference>
<dbReference type="InterPro" id="IPR027417">
    <property type="entry name" value="P-loop_NTPase"/>
</dbReference>
<reference evidence="3 6" key="2">
    <citation type="journal article" date="2018" name="Int. J. Syst. Evol. Microbiol.">
        <title>Pseudooceanicola lipolyticus sp. nov., a marine alphaproteobacterium, reclassification of Oceanicola flagellatus as Pseudooceanicola flagellatus comb. nov. and emended description of the genus Pseudooceanicola.</title>
        <authorList>
            <person name="Huang M.-M."/>
            <person name="Guo L.-L."/>
            <person name="Wu Y.-H."/>
            <person name="Lai Q.-L."/>
            <person name="Shao Z.-Z."/>
            <person name="Wang C.-S."/>
            <person name="Wu M."/>
            <person name="Xu X.-W."/>
        </authorList>
    </citation>
    <scope>NUCLEOTIDE SEQUENCE [LARGE SCALE GENOMIC DNA]</scope>
    <source>
        <strain evidence="3 6">Ar-45</strain>
    </source>
</reference>
<reference evidence="4 5" key="1">
    <citation type="submission" date="2017-09" db="EMBL/GenBank/DDBJ databases">
        <authorList>
            <person name="Ehlers B."/>
            <person name="Leendertz F.H."/>
        </authorList>
    </citation>
    <scope>NUCLEOTIDE SEQUENCE [LARGE SCALE GENOMIC DNA]</scope>
    <source>
        <strain evidence="4 5">CGMCC 1.12662</strain>
    </source>
</reference>
<gene>
    <name evidence="3" type="ORF">CVM39_18870</name>
    <name evidence="4" type="ORF">SAMN06297129_2441</name>
</gene>
<feature type="domain" description="Helicase HerA central" evidence="1">
    <location>
        <begin position="9"/>
        <end position="51"/>
    </location>
</feature>
<dbReference type="Gene3D" id="3.40.50.300">
    <property type="entry name" value="P-loop containing nucleotide triphosphate hydrolases"/>
    <property type="match status" value="1"/>
</dbReference>
<evidence type="ECO:0000259" key="1">
    <source>
        <dbReference type="Pfam" id="PF01935"/>
    </source>
</evidence>
<organism evidence="4 5">
    <name type="scientific">Pseudooceanicola antarcticus</name>
    <dbReference type="NCBI Taxonomy" id="1247613"/>
    <lineage>
        <taxon>Bacteria</taxon>
        <taxon>Pseudomonadati</taxon>
        <taxon>Pseudomonadota</taxon>
        <taxon>Alphaproteobacteria</taxon>
        <taxon>Rhodobacterales</taxon>
        <taxon>Paracoccaceae</taxon>
        <taxon>Pseudooceanicola</taxon>
    </lineage>
</organism>
<evidence type="ECO:0000259" key="2">
    <source>
        <dbReference type="Pfam" id="PF05707"/>
    </source>
</evidence>
<dbReference type="AlphaFoldDB" id="A0A285IY79"/>
<dbReference type="RefSeq" id="WP_097146176.1">
    <property type="nucleotide sequence ID" value="NZ_OBEA01000004.1"/>
</dbReference>
<dbReference type="SUPFAM" id="SSF52540">
    <property type="entry name" value="P-loop containing nucleoside triphosphate hydrolases"/>
    <property type="match status" value="1"/>
</dbReference>
<proteinExistence type="predicted"/>
<evidence type="ECO:0000313" key="6">
    <source>
        <dbReference type="Proteomes" id="UP000231702"/>
    </source>
</evidence>
<evidence type="ECO:0000313" key="4">
    <source>
        <dbReference type="EMBL" id="SNY52918.1"/>
    </source>
</evidence>
<dbReference type="EMBL" id="PGTD01000023">
    <property type="protein sequence ID" value="PJE25769.1"/>
    <property type="molecule type" value="Genomic_DNA"/>
</dbReference>
<accession>A0A285IY79</accession>
<dbReference type="Proteomes" id="UP000231655">
    <property type="component" value="Unassembled WGS sequence"/>
</dbReference>
<dbReference type="EMBL" id="OBEA01000004">
    <property type="protein sequence ID" value="SNY52918.1"/>
    <property type="molecule type" value="Genomic_DNA"/>
</dbReference>
<dbReference type="InterPro" id="IPR008900">
    <property type="entry name" value="Zot_N"/>
</dbReference>
<evidence type="ECO:0000313" key="3">
    <source>
        <dbReference type="EMBL" id="PJE25769.1"/>
    </source>
</evidence>
<dbReference type="OrthoDB" id="7365617at2"/>
<feature type="domain" description="Zona occludens toxin N-terminal" evidence="2">
    <location>
        <begin position="53"/>
        <end position="169"/>
    </location>
</feature>
<sequence length="213" mass="23117">MSASNAGRIGIWGASGSGKSSLAKQILKGRGRVVVFDPLDEYQAQRMARVSNGRQLLGKMAENVRGFRLAYVPRAGAEAEHLDQLCDTLLAAQAIYKDSGGRKGWPLTLVVEEMNLSFPVHGGAEKCPGFANVCSRGRHFGIEVLGLSQRLAEVSTRFRGNCSESYVLRQNGPRDVSAAADVLGQDRGTVQALRNLEYIHEKAGQIERGKITF</sequence>
<protein>
    <submittedName>
        <fullName evidence="3">DUF87 domain-containing protein</fullName>
    </submittedName>
</protein>
<dbReference type="Proteomes" id="UP000231702">
    <property type="component" value="Unassembled WGS sequence"/>
</dbReference>
<dbReference type="InterPro" id="IPR002789">
    <property type="entry name" value="HerA_central"/>
</dbReference>
<dbReference type="Pfam" id="PF05707">
    <property type="entry name" value="Zot"/>
    <property type="match status" value="1"/>
</dbReference>
<evidence type="ECO:0000313" key="5">
    <source>
        <dbReference type="Proteomes" id="UP000231655"/>
    </source>
</evidence>
<keyword evidence="6" id="KW-1185">Reference proteome</keyword>